<dbReference type="SUPFAM" id="SSF51445">
    <property type="entry name" value="(Trans)glycosidases"/>
    <property type="match status" value="1"/>
</dbReference>
<reference evidence="2" key="1">
    <citation type="submission" date="2020-07" db="EMBL/GenBank/DDBJ databases">
        <title>Huge and variable diversity of episymbiotic CPR bacteria and DPANN archaea in groundwater ecosystems.</title>
        <authorList>
            <person name="He C.Y."/>
            <person name="Keren R."/>
            <person name="Whittaker M."/>
            <person name="Farag I.F."/>
            <person name="Doudna J."/>
            <person name="Cate J.H.D."/>
            <person name="Banfield J.F."/>
        </authorList>
    </citation>
    <scope>NUCLEOTIDE SEQUENCE</scope>
    <source>
        <strain evidence="2">NC_groundwater_1813_Pr3_B-0.1um_71_17</strain>
    </source>
</reference>
<keyword evidence="1" id="KW-0732">Signal</keyword>
<sequence>MFRWQRPLGAARAALRIALLAAALLAAGCGKGSTVAPGLERPYLGMVANPSDAHVNDADSNRVVLETLRSTGVDFIQSGDLWSALESTPGAPSAAVPRFQAKVFSAFGLRQYYNLRLVDTNQRGTPADLDATAWDAPEMFARVDAMVDSLMSVAQLFPFVAFSLGNEVDVYFGAHTGELPAFRALLAREIARVHASRPGLPVGCCITSPVRNPNAWVGDTLNTYTDLRVYTYYPFQSGSDFHHLPPSTAAADLDAMRDHGATPLLLQEVGYSSSAACASSPAAQASFVRHFRQWFAAQSRSRVLGANYFLYTDWSGGTLNTLFGYYGVVTPGFAGYLGGLGLRDSNGVAKEAWEAWRNP</sequence>
<gene>
    <name evidence="2" type="ORF">HZA61_00600</name>
</gene>
<dbReference type="Gene3D" id="3.20.20.80">
    <property type="entry name" value="Glycosidases"/>
    <property type="match status" value="1"/>
</dbReference>
<evidence type="ECO:0000313" key="3">
    <source>
        <dbReference type="Proteomes" id="UP000696931"/>
    </source>
</evidence>
<feature type="chain" id="PRO_5036675590" description="Arabinogalactan endo-beta-1,4-galactanase" evidence="1">
    <location>
        <begin position="27"/>
        <end position="359"/>
    </location>
</feature>
<comment type="caution">
    <text evidence="2">The sequence shown here is derived from an EMBL/GenBank/DDBJ whole genome shotgun (WGS) entry which is preliminary data.</text>
</comment>
<dbReference type="Proteomes" id="UP000696931">
    <property type="component" value="Unassembled WGS sequence"/>
</dbReference>
<dbReference type="PROSITE" id="PS51257">
    <property type="entry name" value="PROKAR_LIPOPROTEIN"/>
    <property type="match status" value="1"/>
</dbReference>
<feature type="signal peptide" evidence="1">
    <location>
        <begin position="1"/>
        <end position="26"/>
    </location>
</feature>
<protein>
    <recommendedName>
        <fullName evidence="4">Arabinogalactan endo-beta-1,4-galactanase</fullName>
    </recommendedName>
</protein>
<evidence type="ECO:0000313" key="2">
    <source>
        <dbReference type="EMBL" id="MBI5167962.1"/>
    </source>
</evidence>
<evidence type="ECO:0008006" key="4">
    <source>
        <dbReference type="Google" id="ProtNLM"/>
    </source>
</evidence>
<evidence type="ECO:0000256" key="1">
    <source>
        <dbReference type="SAM" id="SignalP"/>
    </source>
</evidence>
<dbReference type="EMBL" id="JACRIW010000005">
    <property type="protein sequence ID" value="MBI5167962.1"/>
    <property type="molecule type" value="Genomic_DNA"/>
</dbReference>
<dbReference type="AlphaFoldDB" id="A0A933S9G5"/>
<organism evidence="2 3">
    <name type="scientific">Eiseniibacteriota bacterium</name>
    <dbReference type="NCBI Taxonomy" id="2212470"/>
    <lineage>
        <taxon>Bacteria</taxon>
        <taxon>Candidatus Eiseniibacteriota</taxon>
    </lineage>
</organism>
<proteinExistence type="predicted"/>
<dbReference type="InterPro" id="IPR017853">
    <property type="entry name" value="GH"/>
</dbReference>
<name>A0A933S9G5_UNCEI</name>
<accession>A0A933S9G5</accession>